<proteinExistence type="predicted"/>
<dbReference type="RefSeq" id="WP_209850801.1">
    <property type="nucleotide sequence ID" value="NZ_CBCRVE010000007.1"/>
</dbReference>
<dbReference type="InterPro" id="IPR020846">
    <property type="entry name" value="MFS_dom"/>
</dbReference>
<dbReference type="EMBL" id="JAGGKP010000006">
    <property type="protein sequence ID" value="MBP1937709.1"/>
    <property type="molecule type" value="Genomic_DNA"/>
</dbReference>
<dbReference type="PANTHER" id="PTHR23513">
    <property type="entry name" value="INTEGRAL MEMBRANE EFFLUX PROTEIN-RELATED"/>
    <property type="match status" value="1"/>
</dbReference>
<keyword evidence="2" id="KW-0813">Transport</keyword>
<keyword evidence="4 7" id="KW-0812">Transmembrane</keyword>
<feature type="transmembrane region" description="Helical" evidence="7">
    <location>
        <begin position="148"/>
        <end position="168"/>
    </location>
</feature>
<feature type="transmembrane region" description="Helical" evidence="7">
    <location>
        <begin position="174"/>
        <end position="193"/>
    </location>
</feature>
<feature type="transmembrane region" description="Helical" evidence="7">
    <location>
        <begin position="349"/>
        <end position="372"/>
    </location>
</feature>
<keyword evidence="5 7" id="KW-1133">Transmembrane helix</keyword>
<sequence length="404" mass="45206">MSIAERQISLWRSRPFTLLLSSVLLLTVGNKMYEIVLPLMMYDITHSSVSVASMRTAELLPNFLFAVLIGVLVDRVNKKKWVMWMVGSQALLLFIFGYLFQMNIHILIVYYALGFLLMTFNYGFFNAQVSMVKLSVAPSQLTSANAKFAFMDTLISIMGPAFSGILLLFTNMAYGIWTTAGCYILSLIILNRLPFESERPAHGNETSFVQAFREGFVHFFSQKLLLLVTVFVMLFNCTTTVVGTTIIFLAKDVLHLQSSMLAAILSMTGLGGLLGSLLISKLRSRLGLGKIFGLSTLLCGLSYALFFLTHNLATFIFALFMYGLAGALYNISVYTFRQEQSPARLMGRIAGITGMLFRTGMPIAVFASGWIVLWWGTYSIFLISAVFNITLFGIYMFTRLWKIS</sequence>
<dbReference type="CDD" id="cd06173">
    <property type="entry name" value="MFS_MefA_like"/>
    <property type="match status" value="1"/>
</dbReference>
<dbReference type="InterPro" id="IPR036259">
    <property type="entry name" value="MFS_trans_sf"/>
</dbReference>
<reference evidence="9 10" key="1">
    <citation type="submission" date="2021-03" db="EMBL/GenBank/DDBJ databases">
        <title>Genomic Encyclopedia of Type Strains, Phase IV (KMG-IV): sequencing the most valuable type-strain genomes for metagenomic binning, comparative biology and taxonomic classification.</title>
        <authorList>
            <person name="Goeker M."/>
        </authorList>
    </citation>
    <scope>NUCLEOTIDE SEQUENCE [LARGE SCALE GENOMIC DNA]</scope>
    <source>
        <strain evidence="9 10">DSM 23491</strain>
    </source>
</reference>
<dbReference type="SUPFAM" id="SSF103473">
    <property type="entry name" value="MFS general substrate transporter"/>
    <property type="match status" value="1"/>
</dbReference>
<keyword evidence="3" id="KW-1003">Cell membrane</keyword>
<evidence type="ECO:0000256" key="6">
    <source>
        <dbReference type="ARBA" id="ARBA00023136"/>
    </source>
</evidence>
<feature type="transmembrane region" description="Helical" evidence="7">
    <location>
        <begin position="54"/>
        <end position="74"/>
    </location>
</feature>
<keyword evidence="10" id="KW-1185">Reference proteome</keyword>
<accession>A0ABS4H599</accession>
<protein>
    <submittedName>
        <fullName evidence="9">MFS family permease</fullName>
    </submittedName>
</protein>
<feature type="transmembrane region" description="Helical" evidence="7">
    <location>
        <begin position="224"/>
        <end position="248"/>
    </location>
</feature>
<evidence type="ECO:0000256" key="4">
    <source>
        <dbReference type="ARBA" id="ARBA00022692"/>
    </source>
</evidence>
<feature type="transmembrane region" description="Helical" evidence="7">
    <location>
        <begin position="106"/>
        <end position="127"/>
    </location>
</feature>
<evidence type="ECO:0000256" key="5">
    <source>
        <dbReference type="ARBA" id="ARBA00022989"/>
    </source>
</evidence>
<organism evidence="9 10">
    <name type="scientific">Paenibacillus sediminis</name>
    <dbReference type="NCBI Taxonomy" id="664909"/>
    <lineage>
        <taxon>Bacteria</taxon>
        <taxon>Bacillati</taxon>
        <taxon>Bacillota</taxon>
        <taxon>Bacilli</taxon>
        <taxon>Bacillales</taxon>
        <taxon>Paenibacillaceae</taxon>
        <taxon>Paenibacillus</taxon>
    </lineage>
</organism>
<dbReference type="PROSITE" id="PS50850">
    <property type="entry name" value="MFS"/>
    <property type="match status" value="1"/>
</dbReference>
<feature type="domain" description="Major facilitator superfamily (MFS) profile" evidence="8">
    <location>
        <begin position="224"/>
        <end position="404"/>
    </location>
</feature>
<gene>
    <name evidence="9" type="ORF">J2Z20_002622</name>
</gene>
<comment type="caution">
    <text evidence="9">The sequence shown here is derived from an EMBL/GenBank/DDBJ whole genome shotgun (WGS) entry which is preliminary data.</text>
</comment>
<evidence type="ECO:0000256" key="3">
    <source>
        <dbReference type="ARBA" id="ARBA00022475"/>
    </source>
</evidence>
<comment type="subcellular location">
    <subcellularLocation>
        <location evidence="1">Cell membrane</location>
        <topology evidence="1">Multi-pass membrane protein</topology>
    </subcellularLocation>
</comment>
<evidence type="ECO:0000313" key="9">
    <source>
        <dbReference type="EMBL" id="MBP1937709.1"/>
    </source>
</evidence>
<dbReference type="PANTHER" id="PTHR23513:SF6">
    <property type="entry name" value="MAJOR FACILITATOR SUPERFAMILY ASSOCIATED DOMAIN-CONTAINING PROTEIN"/>
    <property type="match status" value="1"/>
</dbReference>
<evidence type="ECO:0000259" key="8">
    <source>
        <dbReference type="PROSITE" id="PS50850"/>
    </source>
</evidence>
<feature type="transmembrane region" description="Helical" evidence="7">
    <location>
        <begin position="378"/>
        <end position="398"/>
    </location>
</feature>
<dbReference type="Pfam" id="PF07690">
    <property type="entry name" value="MFS_1"/>
    <property type="match status" value="1"/>
</dbReference>
<evidence type="ECO:0000256" key="1">
    <source>
        <dbReference type="ARBA" id="ARBA00004651"/>
    </source>
</evidence>
<name>A0ABS4H599_9BACL</name>
<dbReference type="InterPro" id="IPR011701">
    <property type="entry name" value="MFS"/>
</dbReference>
<dbReference type="Proteomes" id="UP001519273">
    <property type="component" value="Unassembled WGS sequence"/>
</dbReference>
<evidence type="ECO:0000313" key="10">
    <source>
        <dbReference type="Proteomes" id="UP001519273"/>
    </source>
</evidence>
<feature type="transmembrane region" description="Helical" evidence="7">
    <location>
        <begin position="315"/>
        <end position="337"/>
    </location>
</feature>
<feature type="transmembrane region" description="Helical" evidence="7">
    <location>
        <begin position="81"/>
        <end position="100"/>
    </location>
</feature>
<feature type="transmembrane region" description="Helical" evidence="7">
    <location>
        <begin position="260"/>
        <end position="279"/>
    </location>
</feature>
<evidence type="ECO:0000256" key="2">
    <source>
        <dbReference type="ARBA" id="ARBA00022448"/>
    </source>
</evidence>
<keyword evidence="6 7" id="KW-0472">Membrane</keyword>
<evidence type="ECO:0000256" key="7">
    <source>
        <dbReference type="SAM" id="Phobius"/>
    </source>
</evidence>
<dbReference type="Gene3D" id="1.20.1250.20">
    <property type="entry name" value="MFS general substrate transporter like domains"/>
    <property type="match status" value="1"/>
</dbReference>
<feature type="transmembrane region" description="Helical" evidence="7">
    <location>
        <begin position="291"/>
        <end position="309"/>
    </location>
</feature>